<dbReference type="InterPro" id="IPR036322">
    <property type="entry name" value="WD40_repeat_dom_sf"/>
</dbReference>
<keyword evidence="3 5" id="KW-0853">WD repeat</keyword>
<feature type="repeat" description="WD" evidence="5">
    <location>
        <begin position="36"/>
        <end position="60"/>
    </location>
</feature>
<dbReference type="PANTHER" id="PTHR19862">
    <property type="entry name" value="WD REPEAT-CONTAINING PROTEIN 48"/>
    <property type="match status" value="1"/>
</dbReference>
<evidence type="ECO:0000256" key="4">
    <source>
        <dbReference type="ARBA" id="ARBA00022737"/>
    </source>
</evidence>
<dbReference type="AlphaFoldDB" id="A0AAF3FC38"/>
<evidence type="ECO:0000313" key="6">
    <source>
        <dbReference type="Proteomes" id="UP000887575"/>
    </source>
</evidence>
<proteinExistence type="inferred from homology"/>
<dbReference type="Gene3D" id="2.130.10.10">
    <property type="entry name" value="YVTN repeat-like/Quinoprotein amine dehydrogenase"/>
    <property type="match status" value="2"/>
</dbReference>
<name>A0AAF3FC38_9BILA</name>
<dbReference type="PROSITE" id="PS50294">
    <property type="entry name" value="WD_REPEATS_REGION"/>
    <property type="match status" value="4"/>
</dbReference>
<dbReference type="Pfam" id="PF00400">
    <property type="entry name" value="WD40"/>
    <property type="match status" value="5"/>
</dbReference>
<keyword evidence="6" id="KW-1185">Reference proteome</keyword>
<dbReference type="SMART" id="SM00320">
    <property type="entry name" value="WD40"/>
    <property type="match status" value="6"/>
</dbReference>
<evidence type="ECO:0000256" key="5">
    <source>
        <dbReference type="PROSITE-ProRule" id="PRU00221"/>
    </source>
</evidence>
<organism evidence="6 7">
    <name type="scientific">Mesorhabditis belari</name>
    <dbReference type="NCBI Taxonomy" id="2138241"/>
    <lineage>
        <taxon>Eukaryota</taxon>
        <taxon>Metazoa</taxon>
        <taxon>Ecdysozoa</taxon>
        <taxon>Nematoda</taxon>
        <taxon>Chromadorea</taxon>
        <taxon>Rhabditida</taxon>
        <taxon>Rhabditina</taxon>
        <taxon>Rhabditomorpha</taxon>
        <taxon>Rhabditoidea</taxon>
        <taxon>Rhabditidae</taxon>
        <taxon>Mesorhabditinae</taxon>
        <taxon>Mesorhabditis</taxon>
    </lineage>
</organism>
<dbReference type="Pfam" id="PF11816">
    <property type="entry name" value="DUF3337"/>
    <property type="match status" value="1"/>
</dbReference>
<reference evidence="7" key="1">
    <citation type="submission" date="2024-02" db="UniProtKB">
        <authorList>
            <consortium name="WormBaseParasite"/>
        </authorList>
    </citation>
    <scope>IDENTIFICATION</scope>
</reference>
<feature type="repeat" description="WD" evidence="5">
    <location>
        <begin position="174"/>
        <end position="215"/>
    </location>
</feature>
<dbReference type="CDD" id="cd00200">
    <property type="entry name" value="WD40"/>
    <property type="match status" value="1"/>
</dbReference>
<dbReference type="Proteomes" id="UP000887575">
    <property type="component" value="Unassembled WGS sequence"/>
</dbReference>
<dbReference type="InterPro" id="IPR051246">
    <property type="entry name" value="WDR48"/>
</dbReference>
<evidence type="ECO:0000313" key="7">
    <source>
        <dbReference type="WBParaSite" id="MBELARI_LOCUS4488"/>
    </source>
</evidence>
<accession>A0AAF3FC38</accession>
<dbReference type="SUPFAM" id="SSF50978">
    <property type="entry name" value="WD40 repeat-like"/>
    <property type="match status" value="1"/>
</dbReference>
<dbReference type="PROSITE" id="PS50082">
    <property type="entry name" value="WD_REPEATS_2"/>
    <property type="match status" value="5"/>
</dbReference>
<feature type="repeat" description="WD" evidence="5">
    <location>
        <begin position="123"/>
        <end position="164"/>
    </location>
</feature>
<feature type="repeat" description="WD" evidence="5">
    <location>
        <begin position="81"/>
        <end position="122"/>
    </location>
</feature>
<dbReference type="GO" id="GO:0000724">
    <property type="term" value="P:double-strand break repair via homologous recombination"/>
    <property type="evidence" value="ECO:0007669"/>
    <property type="project" value="TreeGrafter"/>
</dbReference>
<dbReference type="GO" id="GO:0043130">
    <property type="term" value="F:ubiquitin binding"/>
    <property type="evidence" value="ECO:0007669"/>
    <property type="project" value="TreeGrafter"/>
</dbReference>
<evidence type="ECO:0000256" key="2">
    <source>
        <dbReference type="ARBA" id="ARBA00021538"/>
    </source>
</evidence>
<dbReference type="InterPro" id="IPR001680">
    <property type="entry name" value="WD40_rpt"/>
</dbReference>
<dbReference type="PANTHER" id="PTHR19862:SF14">
    <property type="entry name" value="WD REPEAT-CONTAINING PROTEIN 48"/>
    <property type="match status" value="1"/>
</dbReference>
<sequence length="659" mass="74365">MTASTGAQPATTAYGNKRRVSFVIRETEEKRPRSFINCLQWDPSTSRLFTAGADTIIRTWRTPREMSSSSTTPEAQYLVSMEHHTDWVNDMVLCCGGKYLLSASNDTTVKVWNATKNFCMSTLRTHTDYVSSLAYAREQERAASAGFDNAIFLWDVGTLTRLTSTNNTVTTSSLSGNKNSIYALAMNPSGTVIVSGSTEKILRVWDPRTCQKLLKLRGHTDNIRSIAVSSDGKQCVSGSSDGTFRLWDLGMQRTIWTSNLHHEGVWAMQVDAGWNHVYSGGRDKRVYRTAINNHSNWQLLLTEEAPVKQLLLIEPEQPRHLWVATWTSTVRRWPIPQGSSLTISDVDSNYDLRFEDPKPLIPKEDMVVSGAPSLRQHIVLNDKRHVVTRDSIGNIALWDILAAKKLNEWADRPMEEVVKENSRKVFVPSWFSVDVKSGMLQITLDESDVFSAWVSAKDAGINDSDNKVNYGGMLLRALFERWPECASAPDDPSMIGNPNVPPHTPLIICEAATGRPLFRLLVRDACCEAESQLLSEILPNWVLDVVQAGQLPKFTKMPFFLLPHSSLQQKQPKKDRLSATEMLQVRKVMEHVYEKVLHGGTEFTSIETPPTLSRSTNIESCLELYCNEQKLDPEMDLRTVKHFIWKQGGDLILHYKYLK</sequence>
<evidence type="ECO:0000256" key="3">
    <source>
        <dbReference type="ARBA" id="ARBA00022574"/>
    </source>
</evidence>
<dbReference type="InterPro" id="IPR020472">
    <property type="entry name" value="WD40_PAC1"/>
</dbReference>
<keyword evidence="4" id="KW-0677">Repeat</keyword>
<comment type="similarity">
    <text evidence="1">Belongs to the WD repeat WDR48 family.</text>
</comment>
<feature type="repeat" description="WD" evidence="5">
    <location>
        <begin position="216"/>
        <end position="257"/>
    </location>
</feature>
<dbReference type="InterPro" id="IPR015943">
    <property type="entry name" value="WD40/YVTN_repeat-like_dom_sf"/>
</dbReference>
<evidence type="ECO:0000256" key="1">
    <source>
        <dbReference type="ARBA" id="ARBA00006917"/>
    </source>
</evidence>
<dbReference type="InterPro" id="IPR021772">
    <property type="entry name" value="WDR48/Bun107"/>
</dbReference>
<dbReference type="PROSITE" id="PS00678">
    <property type="entry name" value="WD_REPEATS_1"/>
    <property type="match status" value="1"/>
</dbReference>
<dbReference type="CDD" id="cd17041">
    <property type="entry name" value="Ubl_WDR48"/>
    <property type="match status" value="1"/>
</dbReference>
<dbReference type="PRINTS" id="PR00320">
    <property type="entry name" value="GPROTEINBRPT"/>
</dbReference>
<dbReference type="WBParaSite" id="MBELARI_LOCUS4488">
    <property type="protein sequence ID" value="MBELARI_LOCUS4488"/>
    <property type="gene ID" value="MBELARI_LOCUS4488"/>
</dbReference>
<protein>
    <recommendedName>
        <fullName evidence="2">WD repeat-containing protein 48 homolog</fullName>
    </recommendedName>
</protein>
<dbReference type="InterPro" id="IPR019775">
    <property type="entry name" value="WD40_repeat_CS"/>
</dbReference>